<organism evidence="2">
    <name type="scientific">Rhizophora mucronata</name>
    <name type="common">Asiatic mangrove</name>
    <dbReference type="NCBI Taxonomy" id="61149"/>
    <lineage>
        <taxon>Eukaryota</taxon>
        <taxon>Viridiplantae</taxon>
        <taxon>Streptophyta</taxon>
        <taxon>Embryophyta</taxon>
        <taxon>Tracheophyta</taxon>
        <taxon>Spermatophyta</taxon>
        <taxon>Magnoliopsida</taxon>
        <taxon>eudicotyledons</taxon>
        <taxon>Gunneridae</taxon>
        <taxon>Pentapetalae</taxon>
        <taxon>rosids</taxon>
        <taxon>fabids</taxon>
        <taxon>Malpighiales</taxon>
        <taxon>Rhizophoraceae</taxon>
        <taxon>Rhizophora</taxon>
    </lineage>
</organism>
<keyword evidence="1" id="KW-1133">Transmembrane helix</keyword>
<feature type="transmembrane region" description="Helical" evidence="1">
    <location>
        <begin position="12"/>
        <end position="35"/>
    </location>
</feature>
<evidence type="ECO:0000256" key="1">
    <source>
        <dbReference type="SAM" id="Phobius"/>
    </source>
</evidence>
<sequence>MSKTGSLLHAPFIWNVYAICGMWTLCVLVEVCVILECEHSHAMDFTIYMLTWRS</sequence>
<dbReference type="AlphaFoldDB" id="A0A2P2Q196"/>
<proteinExistence type="predicted"/>
<keyword evidence="1" id="KW-0472">Membrane</keyword>
<evidence type="ECO:0000313" key="2">
    <source>
        <dbReference type="EMBL" id="MBX60737.1"/>
    </source>
</evidence>
<reference evidence="2" key="1">
    <citation type="submission" date="2018-02" db="EMBL/GenBank/DDBJ databases">
        <title>Rhizophora mucronata_Transcriptome.</title>
        <authorList>
            <person name="Meera S.P."/>
            <person name="Sreeshan A."/>
            <person name="Augustine A."/>
        </authorList>
    </citation>
    <scope>NUCLEOTIDE SEQUENCE</scope>
    <source>
        <tissue evidence="2">Leaf</tissue>
    </source>
</reference>
<protein>
    <submittedName>
        <fullName evidence="2">Uncharacterized protein</fullName>
    </submittedName>
</protein>
<keyword evidence="1" id="KW-0812">Transmembrane</keyword>
<dbReference type="EMBL" id="GGEC01080253">
    <property type="protein sequence ID" value="MBX60737.1"/>
    <property type="molecule type" value="Transcribed_RNA"/>
</dbReference>
<name>A0A2P2Q196_RHIMU</name>
<accession>A0A2P2Q196</accession>